<dbReference type="GO" id="GO:0003723">
    <property type="term" value="F:RNA binding"/>
    <property type="evidence" value="ECO:0007669"/>
    <property type="project" value="UniProtKB-UniRule"/>
</dbReference>
<dbReference type="InterPro" id="IPR004087">
    <property type="entry name" value="KH_dom"/>
</dbReference>
<dbReference type="Pfam" id="PF24563">
    <property type="entry name" value="KH_Mug60-KHD4"/>
    <property type="match status" value="1"/>
</dbReference>
<dbReference type="AlphaFoldDB" id="A0A9P0QSX1"/>
<evidence type="ECO:0000313" key="5">
    <source>
        <dbReference type="Proteomes" id="UP000837801"/>
    </source>
</evidence>
<dbReference type="Proteomes" id="UP000837801">
    <property type="component" value="Unassembled WGS sequence"/>
</dbReference>
<evidence type="ECO:0000313" key="4">
    <source>
        <dbReference type="EMBL" id="CAH2354000.1"/>
    </source>
</evidence>
<protein>
    <recommendedName>
        <fullName evidence="3">K Homology domain-containing protein</fullName>
    </recommendedName>
</protein>
<proteinExistence type="predicted"/>
<dbReference type="Pfam" id="PF00013">
    <property type="entry name" value="KH_1"/>
    <property type="match status" value="1"/>
</dbReference>
<evidence type="ECO:0000256" key="1">
    <source>
        <dbReference type="PROSITE-ProRule" id="PRU00117"/>
    </source>
</evidence>
<reference evidence="4" key="1">
    <citation type="submission" date="2022-03" db="EMBL/GenBank/DDBJ databases">
        <authorList>
            <person name="Legras J.-L."/>
            <person name="Devillers H."/>
            <person name="Grondin C."/>
        </authorList>
    </citation>
    <scope>NUCLEOTIDE SEQUENCE</scope>
    <source>
        <strain evidence="4">CLIB 1423</strain>
    </source>
</reference>
<organism evidence="4 5">
    <name type="scientific">[Candida] railenensis</name>
    <dbReference type="NCBI Taxonomy" id="45579"/>
    <lineage>
        <taxon>Eukaryota</taxon>
        <taxon>Fungi</taxon>
        <taxon>Dikarya</taxon>
        <taxon>Ascomycota</taxon>
        <taxon>Saccharomycotina</taxon>
        <taxon>Pichiomycetes</taxon>
        <taxon>Debaryomycetaceae</taxon>
        <taxon>Kurtzmaniella</taxon>
    </lineage>
</organism>
<dbReference type="PROSITE" id="PS50084">
    <property type="entry name" value="KH_TYPE_1"/>
    <property type="match status" value="1"/>
</dbReference>
<evidence type="ECO:0000259" key="3">
    <source>
        <dbReference type="SMART" id="SM00322"/>
    </source>
</evidence>
<dbReference type="SMART" id="SM00322">
    <property type="entry name" value="KH"/>
    <property type="match status" value="1"/>
</dbReference>
<name>A0A9P0QSX1_9ASCO</name>
<feature type="compositionally biased region" description="Basic residues" evidence="2">
    <location>
        <begin position="844"/>
        <end position="854"/>
    </location>
</feature>
<keyword evidence="5" id="KW-1185">Reference proteome</keyword>
<comment type="caution">
    <text evidence="4">The sequence shown here is derived from an EMBL/GenBank/DDBJ whole genome shotgun (WGS) entry which is preliminary data.</text>
</comment>
<feature type="region of interest" description="Disordered" evidence="2">
    <location>
        <begin position="833"/>
        <end position="866"/>
    </location>
</feature>
<dbReference type="OrthoDB" id="271862at2759"/>
<dbReference type="InterPro" id="IPR056553">
    <property type="entry name" value="KH_Mug60-KHD4"/>
</dbReference>
<feature type="compositionally biased region" description="Polar residues" evidence="2">
    <location>
        <begin position="833"/>
        <end position="843"/>
    </location>
</feature>
<gene>
    <name evidence="4" type="ORF">CLIB1423_13S03708</name>
</gene>
<dbReference type="Gene3D" id="3.30.1370.10">
    <property type="entry name" value="K Homology domain, type 1"/>
    <property type="match status" value="1"/>
</dbReference>
<feature type="domain" description="K Homology" evidence="3">
    <location>
        <begin position="505"/>
        <end position="594"/>
    </location>
</feature>
<accession>A0A9P0QSX1</accession>
<dbReference type="SUPFAM" id="SSF54791">
    <property type="entry name" value="Eukaryotic type KH-domain (KH-domain type I)"/>
    <property type="match status" value="1"/>
</dbReference>
<sequence>MQSVSFNLEYTCLLYPQGVSSIFCQSSKSKSASLWRGTGGHDSIILIDNLHPIEQVVNRLNEQSLGGTVTILKDNNYSVNGGLITIQIIGTSKEYIKFAKNKIMKCYNHQVYKCIELNAAHIQKLIDNELQVSSQFFKMVDELSMKYEVEYIMQNDGMLTIYGNQDTITVMESQIRILINTLLEDSYVDSVDIELSTLPLIGGVDLFNFNQIASQSNCNIYVPDLLPELFNSNVLSSTSSLPIYITTKSIPSMLLTKKLVEDIQNSVLQTGQNETKPFVIKEIPVSKEKLELITLSNQHDLLRIMFKNEVFIQVPSLGELDDIDENNTGSMIKVQGSNIDSVNDAINDLSLLCGLYMKVSIDTNSFDHSHLFQICRTTTMKTCYINSNDNLVEIIGMEKDVINAIQGLIGTLPLNHNSIKSATLSLELNVTQRDFISGKKNGKILKVLNQLDYTNQSIVNFEPLNEYNFLINLVVNRGEAELSNGSASPVLSLLLRGINLIKLELPAELTFNIPEVFHKSIIGNGGAIIQSIMKKYNVFIKFSSKNDKFSKEGEKVPNHMQYSLKRNHNVLIKCPNKNAKNIGLVKYEIDELVYQCCAKNIISYPNSTTYLTTHFKILKHQYSMLLNAGIKNDCKKSLASILEIEQSTNTFIDFPKSLNDFGENEELTFKIKGADIKSKQAAVKIAELLPKCYRLKISQSPGKFADLILNSATNSDFVNNIVYPFQLMLGCEISSFLEGSSRIEQPAYHSMLIHYWDENNGQVSEGEEQEEKSQKTKIDRAVSELKSYLRSKNFLILDKENYEYDGIVDTPDYQPSQYVSPIKKLKLITNTHLENSKANQSKNHNQKKKYRKNMSKTTNNSQAVAK</sequence>
<dbReference type="EMBL" id="CAKXYY010000013">
    <property type="protein sequence ID" value="CAH2354000.1"/>
    <property type="molecule type" value="Genomic_DNA"/>
</dbReference>
<evidence type="ECO:0000256" key="2">
    <source>
        <dbReference type="SAM" id="MobiDB-lite"/>
    </source>
</evidence>
<dbReference type="InterPro" id="IPR004088">
    <property type="entry name" value="KH_dom_type_1"/>
</dbReference>
<keyword evidence="1" id="KW-0694">RNA-binding</keyword>
<dbReference type="InterPro" id="IPR036612">
    <property type="entry name" value="KH_dom_type_1_sf"/>
</dbReference>
<feature type="compositionally biased region" description="Polar residues" evidence="2">
    <location>
        <begin position="855"/>
        <end position="866"/>
    </location>
</feature>